<keyword evidence="9 10" id="KW-0131">Cell cycle</keyword>
<dbReference type="InterPro" id="IPR010998">
    <property type="entry name" value="Integrase_recombinase_N"/>
</dbReference>
<dbReference type="InterPro" id="IPR002104">
    <property type="entry name" value="Integrase_catalytic"/>
</dbReference>
<keyword evidence="3 10" id="KW-0963">Cytoplasm</keyword>
<dbReference type="GO" id="GO:0007059">
    <property type="term" value="P:chromosome segregation"/>
    <property type="evidence" value="ECO:0007669"/>
    <property type="project" value="UniProtKB-UniRule"/>
</dbReference>
<keyword evidence="7 10" id="KW-0238">DNA-binding</keyword>
<comment type="caution">
    <text evidence="14">The sequence shown here is derived from an EMBL/GenBank/DDBJ whole genome shotgun (WGS) entry which is preliminary data.</text>
</comment>
<accession>A0A9D1U3K9</accession>
<evidence type="ECO:0000256" key="6">
    <source>
        <dbReference type="ARBA" id="ARBA00022908"/>
    </source>
</evidence>
<dbReference type="PANTHER" id="PTHR30349:SF77">
    <property type="entry name" value="TYROSINE RECOMBINASE XERC"/>
    <property type="match status" value="1"/>
</dbReference>
<dbReference type="PROSITE" id="PS51898">
    <property type="entry name" value="TYR_RECOMBINASE"/>
    <property type="match status" value="1"/>
</dbReference>
<evidence type="ECO:0000256" key="11">
    <source>
        <dbReference type="NCBIfam" id="TIGR02224"/>
    </source>
</evidence>
<dbReference type="Pfam" id="PF02899">
    <property type="entry name" value="Phage_int_SAM_1"/>
    <property type="match status" value="1"/>
</dbReference>
<dbReference type="Proteomes" id="UP000886878">
    <property type="component" value="Unassembled WGS sequence"/>
</dbReference>
<feature type="active site" evidence="10">
    <location>
        <position position="152"/>
    </location>
</feature>
<evidence type="ECO:0000259" key="12">
    <source>
        <dbReference type="PROSITE" id="PS51898"/>
    </source>
</evidence>
<name>A0A9D1U3K9_9LACO</name>
<dbReference type="Gene3D" id="1.10.150.130">
    <property type="match status" value="1"/>
</dbReference>
<evidence type="ECO:0000256" key="7">
    <source>
        <dbReference type="ARBA" id="ARBA00023125"/>
    </source>
</evidence>
<dbReference type="CDD" id="cd00798">
    <property type="entry name" value="INT_XerDC_C"/>
    <property type="match status" value="1"/>
</dbReference>
<dbReference type="InterPro" id="IPR013762">
    <property type="entry name" value="Integrase-like_cat_sf"/>
</dbReference>
<feature type="active site" description="O-(3'-phospho-DNA)-tyrosine intermediate" evidence="10">
    <location>
        <position position="284"/>
    </location>
</feature>
<evidence type="ECO:0000256" key="8">
    <source>
        <dbReference type="ARBA" id="ARBA00023172"/>
    </source>
</evidence>
<dbReference type="InterPro" id="IPR004107">
    <property type="entry name" value="Integrase_SAM-like_N"/>
</dbReference>
<protein>
    <recommendedName>
        <fullName evidence="10 11">Tyrosine recombinase XerC</fullName>
    </recommendedName>
</protein>
<keyword evidence="8 10" id="KW-0233">DNA recombination</keyword>
<comment type="subunit">
    <text evidence="10">Forms a cyclic heterotetrameric complex composed of two molecules of XerC and two molecules of XerD.</text>
</comment>
<dbReference type="InterPro" id="IPR050090">
    <property type="entry name" value="Tyrosine_recombinase_XerCD"/>
</dbReference>
<dbReference type="GO" id="GO:0051301">
    <property type="term" value="P:cell division"/>
    <property type="evidence" value="ECO:0007669"/>
    <property type="project" value="UniProtKB-UniRule"/>
</dbReference>
<evidence type="ECO:0000259" key="13">
    <source>
        <dbReference type="PROSITE" id="PS51900"/>
    </source>
</evidence>
<evidence type="ECO:0000256" key="3">
    <source>
        <dbReference type="ARBA" id="ARBA00022490"/>
    </source>
</evidence>
<feature type="active site" evidence="10">
    <location>
        <position position="252"/>
    </location>
</feature>
<dbReference type="GO" id="GO:0003677">
    <property type="term" value="F:DNA binding"/>
    <property type="evidence" value="ECO:0007669"/>
    <property type="project" value="UniProtKB-UniRule"/>
</dbReference>
<dbReference type="NCBIfam" id="NF001399">
    <property type="entry name" value="PRK00283.1"/>
    <property type="match status" value="1"/>
</dbReference>
<dbReference type="PANTHER" id="PTHR30349">
    <property type="entry name" value="PHAGE INTEGRASE-RELATED"/>
    <property type="match status" value="1"/>
</dbReference>
<sequence length="315" mass="36627">MSTNPLTLTALYANYLKSERRYSDDTVTAYREDLKAFQDFLTHNGGFKGWNRVDRLDVQVYLTQLHDQHDAETTVSRKVSSLRSFFNFLIKNHLAKQNPFDDVRIKKHPRSLPRYFYEPEMTALFKAVDGEGKPLDYRNRAVLEILYDTGMRVGECASLTLPQIDNDVRMILIEGKGGKQRYVPFGHYAVTALNNYYRYCREPLMKKYHQEHQYVFINNRGKPITPGGIEYILKQVMKRSTLTGNIHPHMLRHSFATHLLDHGADIRSVQELLGHSSLSTTQIYTHITKETLQKSYQQFFPRAKEGATHDDHNPK</sequence>
<dbReference type="NCBIfam" id="TIGR02224">
    <property type="entry name" value="recomb_XerC"/>
    <property type="match status" value="1"/>
</dbReference>
<dbReference type="AlphaFoldDB" id="A0A9D1U3K9"/>
<comment type="function">
    <text evidence="10">Site-specific tyrosine recombinase, which acts by catalyzing the cutting and rejoining of the recombining DNA molecules. The XerC-XerD complex is essential to convert dimers of the bacterial chromosome into monomers to permit their segregation at cell division. It also contributes to the segregational stability of plasmids.</text>
</comment>
<evidence type="ECO:0000256" key="5">
    <source>
        <dbReference type="ARBA" id="ARBA00022829"/>
    </source>
</evidence>
<evidence type="ECO:0000256" key="9">
    <source>
        <dbReference type="ARBA" id="ARBA00023306"/>
    </source>
</evidence>
<dbReference type="NCBIfam" id="NF040815">
    <property type="entry name" value="recomb_XerA_Arch"/>
    <property type="match status" value="1"/>
</dbReference>
<reference evidence="14" key="2">
    <citation type="submission" date="2021-04" db="EMBL/GenBank/DDBJ databases">
        <authorList>
            <person name="Gilroy R."/>
        </authorList>
    </citation>
    <scope>NUCLEOTIDE SEQUENCE</scope>
    <source>
        <strain evidence="14">ChiHejej3B27-2180</strain>
    </source>
</reference>
<dbReference type="InterPro" id="IPR011931">
    <property type="entry name" value="Recomb_XerC"/>
</dbReference>
<keyword evidence="6 10" id="KW-0229">DNA integration</keyword>
<dbReference type="Gene3D" id="1.10.443.10">
    <property type="entry name" value="Intergrase catalytic core"/>
    <property type="match status" value="1"/>
</dbReference>
<proteinExistence type="inferred from homology"/>
<feature type="domain" description="Tyr recombinase" evidence="12">
    <location>
        <begin position="111"/>
        <end position="297"/>
    </location>
</feature>
<dbReference type="Pfam" id="PF00589">
    <property type="entry name" value="Phage_integrase"/>
    <property type="match status" value="1"/>
</dbReference>
<evidence type="ECO:0000256" key="2">
    <source>
        <dbReference type="ARBA" id="ARBA00006657"/>
    </source>
</evidence>
<dbReference type="SUPFAM" id="SSF56349">
    <property type="entry name" value="DNA breaking-rejoining enzymes"/>
    <property type="match status" value="1"/>
</dbReference>
<dbReference type="InterPro" id="IPR011010">
    <property type="entry name" value="DNA_brk_join_enz"/>
</dbReference>
<keyword evidence="4 10" id="KW-0132">Cell division</keyword>
<comment type="subcellular location">
    <subcellularLocation>
        <location evidence="1 10">Cytoplasm</location>
    </subcellularLocation>
</comment>
<organism evidence="14 15">
    <name type="scientific">Candidatus Limosilactobacillus merdipullorum</name>
    <dbReference type="NCBI Taxonomy" id="2838653"/>
    <lineage>
        <taxon>Bacteria</taxon>
        <taxon>Bacillati</taxon>
        <taxon>Bacillota</taxon>
        <taxon>Bacilli</taxon>
        <taxon>Lactobacillales</taxon>
        <taxon>Lactobacillaceae</taxon>
        <taxon>Limosilactobacillus</taxon>
    </lineage>
</organism>
<dbReference type="EMBL" id="DXGK01000021">
    <property type="protein sequence ID" value="HIW69945.1"/>
    <property type="molecule type" value="Genomic_DNA"/>
</dbReference>
<dbReference type="PROSITE" id="PS51900">
    <property type="entry name" value="CB"/>
    <property type="match status" value="1"/>
</dbReference>
<dbReference type="GO" id="GO:0006313">
    <property type="term" value="P:DNA transposition"/>
    <property type="evidence" value="ECO:0007669"/>
    <property type="project" value="UniProtKB-UniRule"/>
</dbReference>
<keyword evidence="5 10" id="KW-0159">Chromosome partition</keyword>
<feature type="active site" evidence="10">
    <location>
        <position position="176"/>
    </location>
</feature>
<feature type="active site" evidence="10">
    <location>
        <position position="275"/>
    </location>
</feature>
<evidence type="ECO:0000256" key="1">
    <source>
        <dbReference type="ARBA" id="ARBA00004496"/>
    </source>
</evidence>
<feature type="domain" description="Core-binding (CB)" evidence="13">
    <location>
        <begin position="6"/>
        <end position="90"/>
    </location>
</feature>
<dbReference type="InterPro" id="IPR023009">
    <property type="entry name" value="Tyrosine_recombinase_XerC/XerD"/>
</dbReference>
<dbReference type="InterPro" id="IPR044068">
    <property type="entry name" value="CB"/>
</dbReference>
<comment type="similarity">
    <text evidence="2 10">Belongs to the 'phage' integrase family. XerC subfamily.</text>
</comment>
<evidence type="ECO:0000256" key="10">
    <source>
        <dbReference type="HAMAP-Rule" id="MF_01808"/>
    </source>
</evidence>
<reference evidence="14" key="1">
    <citation type="journal article" date="2021" name="PeerJ">
        <title>Extensive microbial diversity within the chicken gut microbiome revealed by metagenomics and culture.</title>
        <authorList>
            <person name="Gilroy R."/>
            <person name="Ravi A."/>
            <person name="Getino M."/>
            <person name="Pursley I."/>
            <person name="Horton D.L."/>
            <person name="Alikhan N.F."/>
            <person name="Baker D."/>
            <person name="Gharbi K."/>
            <person name="Hall N."/>
            <person name="Watson M."/>
            <person name="Adriaenssens E.M."/>
            <person name="Foster-Nyarko E."/>
            <person name="Jarju S."/>
            <person name="Secka A."/>
            <person name="Antonio M."/>
            <person name="Oren A."/>
            <person name="Chaudhuri R.R."/>
            <person name="La Ragione R."/>
            <person name="Hildebrand F."/>
            <person name="Pallen M.J."/>
        </authorList>
    </citation>
    <scope>NUCLEOTIDE SEQUENCE</scope>
    <source>
        <strain evidence="14">ChiHejej3B27-2180</strain>
    </source>
</reference>
<evidence type="ECO:0000313" key="14">
    <source>
        <dbReference type="EMBL" id="HIW69945.1"/>
    </source>
</evidence>
<feature type="active site" evidence="10">
    <location>
        <position position="249"/>
    </location>
</feature>
<gene>
    <name evidence="10 14" type="primary">xerC</name>
    <name evidence="14" type="ORF">H9876_00980</name>
</gene>
<dbReference type="HAMAP" id="MF_01808">
    <property type="entry name" value="Recomb_XerC_XerD"/>
    <property type="match status" value="1"/>
</dbReference>
<dbReference type="GO" id="GO:0005737">
    <property type="term" value="C:cytoplasm"/>
    <property type="evidence" value="ECO:0007669"/>
    <property type="project" value="UniProtKB-SubCell"/>
</dbReference>
<evidence type="ECO:0000256" key="4">
    <source>
        <dbReference type="ARBA" id="ARBA00022618"/>
    </source>
</evidence>
<evidence type="ECO:0000313" key="15">
    <source>
        <dbReference type="Proteomes" id="UP000886878"/>
    </source>
</evidence>
<dbReference type="GO" id="GO:0009037">
    <property type="term" value="F:tyrosine-based site-specific recombinase activity"/>
    <property type="evidence" value="ECO:0007669"/>
    <property type="project" value="UniProtKB-UniRule"/>
</dbReference>